<gene>
    <name evidence="3" type="ORF">BJ085DRAFT_33486</name>
</gene>
<sequence length="289" mass="32362">MYLTISSIIIFPFVGLASGAPSFQPKLANEERTMKTGIQPRNADELTLPHHEYAGLESRFDILTPYQPLYPKVPADVDESRVPSVGYYPKPSQRFNRQYPRTLAKKSSPFKGELSPVESGIDTRRPAQNWSFDIPPTSGRHRGSQSDSEGNPEFRSESLYPTPYFGASPVDGEYPFTPSDSIPSDVSYTGSESGYSALYPQYPSFSSIYPTVPPVMEDPQLSTMGPNGMYAKLDETPLSYDLHSKTSKDDEDFYLLSKRLEAITGRNSRGPERLVRTRGVPPNHIKFMR</sequence>
<feature type="chain" id="PRO_5020231333" evidence="2">
    <location>
        <begin position="20"/>
        <end position="289"/>
    </location>
</feature>
<reference evidence="4" key="1">
    <citation type="journal article" date="2018" name="Nat. Microbiol.">
        <title>Leveraging single-cell genomics to expand the fungal tree of life.</title>
        <authorList>
            <person name="Ahrendt S.R."/>
            <person name="Quandt C.A."/>
            <person name="Ciobanu D."/>
            <person name="Clum A."/>
            <person name="Salamov A."/>
            <person name="Andreopoulos B."/>
            <person name="Cheng J.F."/>
            <person name="Woyke T."/>
            <person name="Pelin A."/>
            <person name="Henrissat B."/>
            <person name="Reynolds N.K."/>
            <person name="Benny G.L."/>
            <person name="Smith M.E."/>
            <person name="James T.Y."/>
            <person name="Grigoriev I.V."/>
        </authorList>
    </citation>
    <scope>NUCLEOTIDE SEQUENCE [LARGE SCALE GENOMIC DNA]</scope>
    <source>
        <strain evidence="4">RSA 468</strain>
    </source>
</reference>
<evidence type="ECO:0000313" key="3">
    <source>
        <dbReference type="EMBL" id="RKP37256.1"/>
    </source>
</evidence>
<keyword evidence="4" id="KW-1185">Reference proteome</keyword>
<feature type="region of interest" description="Disordered" evidence="1">
    <location>
        <begin position="101"/>
        <end position="159"/>
    </location>
</feature>
<feature type="region of interest" description="Disordered" evidence="1">
    <location>
        <begin position="269"/>
        <end position="289"/>
    </location>
</feature>
<evidence type="ECO:0000313" key="4">
    <source>
        <dbReference type="Proteomes" id="UP000268162"/>
    </source>
</evidence>
<dbReference type="AlphaFoldDB" id="A0A4P9ZUH9"/>
<organism evidence="3 4">
    <name type="scientific">Dimargaris cristalligena</name>
    <dbReference type="NCBI Taxonomy" id="215637"/>
    <lineage>
        <taxon>Eukaryota</taxon>
        <taxon>Fungi</taxon>
        <taxon>Fungi incertae sedis</taxon>
        <taxon>Zoopagomycota</taxon>
        <taxon>Kickxellomycotina</taxon>
        <taxon>Dimargaritomycetes</taxon>
        <taxon>Dimargaritales</taxon>
        <taxon>Dimargaritaceae</taxon>
        <taxon>Dimargaris</taxon>
    </lineage>
</organism>
<evidence type="ECO:0000256" key="1">
    <source>
        <dbReference type="SAM" id="MobiDB-lite"/>
    </source>
</evidence>
<dbReference type="EMBL" id="ML002518">
    <property type="protein sequence ID" value="RKP37256.1"/>
    <property type="molecule type" value="Genomic_DNA"/>
</dbReference>
<dbReference type="Proteomes" id="UP000268162">
    <property type="component" value="Unassembled WGS sequence"/>
</dbReference>
<feature type="signal peptide" evidence="2">
    <location>
        <begin position="1"/>
        <end position="19"/>
    </location>
</feature>
<protein>
    <submittedName>
        <fullName evidence="3">Uncharacterized protein</fullName>
    </submittedName>
</protein>
<keyword evidence="2" id="KW-0732">Signal</keyword>
<proteinExistence type="predicted"/>
<name>A0A4P9ZUH9_9FUNG</name>
<evidence type="ECO:0000256" key="2">
    <source>
        <dbReference type="SAM" id="SignalP"/>
    </source>
</evidence>
<accession>A0A4P9ZUH9</accession>